<keyword evidence="2" id="KW-0812">Transmembrane</keyword>
<dbReference type="Bgee" id="108717260">
    <property type="expression patterns" value="Expressed in testis and 4 other cell types or tissues"/>
</dbReference>
<evidence type="ECO:0000313" key="4">
    <source>
        <dbReference type="RefSeq" id="XP_018119618.1"/>
    </source>
</evidence>
<keyword evidence="3" id="KW-1185">Reference proteome</keyword>
<organism evidence="3 4">
    <name type="scientific">Xenopus laevis</name>
    <name type="common">African clawed frog</name>
    <dbReference type="NCBI Taxonomy" id="8355"/>
    <lineage>
        <taxon>Eukaryota</taxon>
        <taxon>Metazoa</taxon>
        <taxon>Chordata</taxon>
        <taxon>Craniata</taxon>
        <taxon>Vertebrata</taxon>
        <taxon>Euteleostomi</taxon>
        <taxon>Amphibia</taxon>
        <taxon>Batrachia</taxon>
        <taxon>Anura</taxon>
        <taxon>Pipoidea</taxon>
        <taxon>Pipidae</taxon>
        <taxon>Xenopodinae</taxon>
        <taxon>Xenopus</taxon>
        <taxon>Xenopus</taxon>
    </lineage>
</organism>
<accession>A0A1L8GCM5</accession>
<dbReference type="GeneID" id="108717260"/>
<evidence type="ECO:0000256" key="2">
    <source>
        <dbReference type="SAM" id="Phobius"/>
    </source>
</evidence>
<evidence type="ECO:0000313" key="3">
    <source>
        <dbReference type="Proteomes" id="UP000186698"/>
    </source>
</evidence>
<protein>
    <submittedName>
        <fullName evidence="4">Uncharacterized protein LOC108717260</fullName>
    </submittedName>
</protein>
<sequence>MEENMELEPLANGSAARPPDPKLTETPLARDAEKGGETKSQTRYRQICQGKKKWLWGFISGMSIIILIVLICVYSINNDTAGAQTQKENGPVPDKGPVPVEVTVAAEGAVPDGVTVAAEGAVPDGVTAAAEDNETAGDCERLVYVSANNSDGSFQSSYDSCASKGYELLKEPDIEVRKHCIPQGEDFWIHGRRDCEPCPVYNTHDGVLRLDSTTMRRFFCDPQAPEPTDGQI</sequence>
<dbReference type="AlphaFoldDB" id="A0A1L8GCM5"/>
<feature type="compositionally biased region" description="Basic and acidic residues" evidence="1">
    <location>
        <begin position="19"/>
        <end position="37"/>
    </location>
</feature>
<proteinExistence type="predicted"/>
<feature type="transmembrane region" description="Helical" evidence="2">
    <location>
        <begin position="54"/>
        <end position="76"/>
    </location>
</feature>
<dbReference type="PaxDb" id="8355-A0A1L8GCM5"/>
<name>A0A1L8GCM5_XENLA</name>
<reference evidence="4" key="1">
    <citation type="submission" date="2025-08" db="UniProtKB">
        <authorList>
            <consortium name="RefSeq"/>
        </authorList>
    </citation>
    <scope>IDENTIFICATION</scope>
    <source>
        <strain evidence="4">J_2021</strain>
        <tissue evidence="4">Erythrocytes</tissue>
    </source>
</reference>
<gene>
    <name evidence="4" type="primary">LOC108717260</name>
</gene>
<feature type="region of interest" description="Disordered" evidence="1">
    <location>
        <begin position="1"/>
        <end position="42"/>
    </location>
</feature>
<evidence type="ECO:0000256" key="1">
    <source>
        <dbReference type="SAM" id="MobiDB-lite"/>
    </source>
</evidence>
<dbReference type="Proteomes" id="UP000186698">
    <property type="component" value="Chromosome 5L"/>
</dbReference>
<dbReference type="OrthoDB" id="118951at2759"/>
<dbReference type="RefSeq" id="XP_018119618.1">
    <property type="nucleotide sequence ID" value="XM_018264129.2"/>
</dbReference>
<dbReference type="KEGG" id="xla:108717260"/>
<keyword evidence="2" id="KW-1133">Transmembrane helix</keyword>
<keyword evidence="2" id="KW-0472">Membrane</keyword>